<evidence type="ECO:0000313" key="1">
    <source>
        <dbReference type="EMBL" id="KAI9245546.1"/>
    </source>
</evidence>
<reference evidence="1" key="1">
    <citation type="journal article" date="2022" name="IScience">
        <title>Evolution of zygomycete secretomes and the origins of terrestrial fungal ecologies.</title>
        <authorList>
            <person name="Chang Y."/>
            <person name="Wang Y."/>
            <person name="Mondo S."/>
            <person name="Ahrendt S."/>
            <person name="Andreopoulos W."/>
            <person name="Barry K."/>
            <person name="Beard J."/>
            <person name="Benny G.L."/>
            <person name="Blankenship S."/>
            <person name="Bonito G."/>
            <person name="Cuomo C."/>
            <person name="Desiro A."/>
            <person name="Gervers K.A."/>
            <person name="Hundley H."/>
            <person name="Kuo A."/>
            <person name="LaButti K."/>
            <person name="Lang B.F."/>
            <person name="Lipzen A."/>
            <person name="O'Donnell K."/>
            <person name="Pangilinan J."/>
            <person name="Reynolds N."/>
            <person name="Sandor L."/>
            <person name="Smith M.E."/>
            <person name="Tsang A."/>
            <person name="Grigoriev I.V."/>
            <person name="Stajich J.E."/>
            <person name="Spatafora J.W."/>
        </authorList>
    </citation>
    <scope>NUCLEOTIDE SEQUENCE</scope>
    <source>
        <strain evidence="1">RSA 2281</strain>
    </source>
</reference>
<proteinExistence type="predicted"/>
<organism evidence="1 2">
    <name type="scientific">Phascolomyces articulosus</name>
    <dbReference type="NCBI Taxonomy" id="60185"/>
    <lineage>
        <taxon>Eukaryota</taxon>
        <taxon>Fungi</taxon>
        <taxon>Fungi incertae sedis</taxon>
        <taxon>Mucoromycota</taxon>
        <taxon>Mucoromycotina</taxon>
        <taxon>Mucoromycetes</taxon>
        <taxon>Mucorales</taxon>
        <taxon>Lichtheimiaceae</taxon>
        <taxon>Phascolomyces</taxon>
    </lineage>
</organism>
<reference evidence="1" key="2">
    <citation type="submission" date="2023-02" db="EMBL/GenBank/DDBJ databases">
        <authorList>
            <consortium name="DOE Joint Genome Institute"/>
            <person name="Mondo S.J."/>
            <person name="Chang Y."/>
            <person name="Wang Y."/>
            <person name="Ahrendt S."/>
            <person name="Andreopoulos W."/>
            <person name="Barry K."/>
            <person name="Beard J."/>
            <person name="Benny G.L."/>
            <person name="Blankenship S."/>
            <person name="Bonito G."/>
            <person name="Cuomo C."/>
            <person name="Desiro A."/>
            <person name="Gervers K.A."/>
            <person name="Hundley H."/>
            <person name="Kuo A."/>
            <person name="LaButti K."/>
            <person name="Lang B.F."/>
            <person name="Lipzen A."/>
            <person name="O'Donnell K."/>
            <person name="Pangilinan J."/>
            <person name="Reynolds N."/>
            <person name="Sandor L."/>
            <person name="Smith M.W."/>
            <person name="Tsang A."/>
            <person name="Grigoriev I.V."/>
            <person name="Stajich J.E."/>
            <person name="Spatafora J.W."/>
        </authorList>
    </citation>
    <scope>NUCLEOTIDE SEQUENCE</scope>
    <source>
        <strain evidence="1">RSA 2281</strain>
    </source>
</reference>
<dbReference type="AlphaFoldDB" id="A0AAD5JWQ2"/>
<dbReference type="EMBL" id="JAIXMP010000051">
    <property type="protein sequence ID" value="KAI9245546.1"/>
    <property type="molecule type" value="Genomic_DNA"/>
</dbReference>
<accession>A0AAD5JWQ2</accession>
<gene>
    <name evidence="1" type="ORF">BDA99DRAFT_543645</name>
</gene>
<sequence length="196" mass="22615">MLVLMHDIWKCTYINVSLWNWLLGSHIFRNNDLILFLLQKDRYTLPEDYQYSKALKHDPISESLNNHIYYMDYGKPSRGSTIFIIVPQGKAEGTIPGVDPVAKRKMRYCVDVWYTTSDVEFGNIGIDKGIDQTEDMDLPKGYVTKFFVIKVSNITSLKELSAITKTGYFRIITMETTRRAVDSFTMELQSSRTKSG</sequence>
<dbReference type="Proteomes" id="UP001209540">
    <property type="component" value="Unassembled WGS sequence"/>
</dbReference>
<keyword evidence="2" id="KW-1185">Reference proteome</keyword>
<comment type="caution">
    <text evidence="1">The sequence shown here is derived from an EMBL/GenBank/DDBJ whole genome shotgun (WGS) entry which is preliminary data.</text>
</comment>
<evidence type="ECO:0000313" key="2">
    <source>
        <dbReference type="Proteomes" id="UP001209540"/>
    </source>
</evidence>
<protein>
    <submittedName>
        <fullName evidence="1">Uncharacterized protein</fullName>
    </submittedName>
</protein>
<name>A0AAD5JWQ2_9FUNG</name>